<feature type="transmembrane region" description="Helical" evidence="1">
    <location>
        <begin position="25"/>
        <end position="44"/>
    </location>
</feature>
<dbReference type="PANTHER" id="PTHR30336:SF4">
    <property type="entry name" value="ENVELOPE BIOGENESIS FACTOR ELYC"/>
    <property type="match status" value="1"/>
</dbReference>
<feature type="transmembrane region" description="Helical" evidence="1">
    <location>
        <begin position="90"/>
        <end position="109"/>
    </location>
</feature>
<accession>A0A7G9RUK8</accession>
<dbReference type="Pfam" id="PF02698">
    <property type="entry name" value="DUF218"/>
    <property type="match status" value="1"/>
</dbReference>
<dbReference type="GO" id="GO:0043164">
    <property type="term" value="P:Gram-negative-bacterium-type cell wall biogenesis"/>
    <property type="evidence" value="ECO:0007669"/>
    <property type="project" value="TreeGrafter"/>
</dbReference>
<dbReference type="InterPro" id="IPR014729">
    <property type="entry name" value="Rossmann-like_a/b/a_fold"/>
</dbReference>
<gene>
    <name evidence="3" type="ORF">H9K76_11150</name>
</gene>
<dbReference type="Proteomes" id="UP000515811">
    <property type="component" value="Chromosome"/>
</dbReference>
<dbReference type="PANTHER" id="PTHR30336">
    <property type="entry name" value="INNER MEMBRANE PROTEIN, PROBABLE PERMEASE"/>
    <property type="match status" value="1"/>
</dbReference>
<keyword evidence="1" id="KW-0812">Transmembrane</keyword>
<organism evidence="3 4">
    <name type="scientific">Diaphorobacter ruginosibacter</name>
    <dbReference type="NCBI Taxonomy" id="1715720"/>
    <lineage>
        <taxon>Bacteria</taxon>
        <taxon>Pseudomonadati</taxon>
        <taxon>Pseudomonadota</taxon>
        <taxon>Betaproteobacteria</taxon>
        <taxon>Burkholderiales</taxon>
        <taxon>Comamonadaceae</taxon>
        <taxon>Diaphorobacter</taxon>
    </lineage>
</organism>
<dbReference type="InterPro" id="IPR051599">
    <property type="entry name" value="Cell_Envelope_Assoc"/>
</dbReference>
<dbReference type="GO" id="GO:0000270">
    <property type="term" value="P:peptidoglycan metabolic process"/>
    <property type="evidence" value="ECO:0007669"/>
    <property type="project" value="TreeGrafter"/>
</dbReference>
<dbReference type="AlphaFoldDB" id="A0A7G9RUK8"/>
<dbReference type="RefSeq" id="WP_187600296.1">
    <property type="nucleotide sequence ID" value="NZ_CP060714.1"/>
</dbReference>
<dbReference type="KEGG" id="drg:H9K76_11150"/>
<dbReference type="Gene3D" id="3.40.50.620">
    <property type="entry name" value="HUPs"/>
    <property type="match status" value="1"/>
</dbReference>
<dbReference type="CDD" id="cd06259">
    <property type="entry name" value="YdcF-like"/>
    <property type="match status" value="1"/>
</dbReference>
<sequence>MTAALPTTTRTPATSSPLAIERWPWLRGVMGALGLALLGDAVVLMGYGMFNVGVLVPLAVGAALLLIVALRGRVAGAVAHSVRWRRMWRLGWAALILWLASLGLLWGLIADQVNAAADAGSVDAIIVLGSSTRDGQPSATLARRLDAAAQIARTRPDALVVTSGGVDFGERESEGRVMANYLQEVHGLRGDRVLAEEKSTSTALNLQYSQDMLANRGVARDARVAIVTSDFHTLRARWIARKSGLVNITTVGASTPLSIRFNAWLREYFAVASSWLLGEF</sequence>
<feature type="transmembrane region" description="Helical" evidence="1">
    <location>
        <begin position="50"/>
        <end position="70"/>
    </location>
</feature>
<feature type="domain" description="DUF218" evidence="2">
    <location>
        <begin position="123"/>
        <end position="269"/>
    </location>
</feature>
<evidence type="ECO:0000259" key="2">
    <source>
        <dbReference type="Pfam" id="PF02698"/>
    </source>
</evidence>
<dbReference type="EMBL" id="CP060714">
    <property type="protein sequence ID" value="QNN59283.1"/>
    <property type="molecule type" value="Genomic_DNA"/>
</dbReference>
<evidence type="ECO:0000256" key="1">
    <source>
        <dbReference type="SAM" id="Phobius"/>
    </source>
</evidence>
<proteinExistence type="predicted"/>
<evidence type="ECO:0000313" key="3">
    <source>
        <dbReference type="EMBL" id="QNN59283.1"/>
    </source>
</evidence>
<dbReference type="GO" id="GO:0005886">
    <property type="term" value="C:plasma membrane"/>
    <property type="evidence" value="ECO:0007669"/>
    <property type="project" value="TreeGrafter"/>
</dbReference>
<keyword evidence="1" id="KW-0472">Membrane</keyword>
<keyword evidence="1" id="KW-1133">Transmembrane helix</keyword>
<dbReference type="InterPro" id="IPR003848">
    <property type="entry name" value="DUF218"/>
</dbReference>
<evidence type="ECO:0000313" key="4">
    <source>
        <dbReference type="Proteomes" id="UP000515811"/>
    </source>
</evidence>
<name>A0A7G9RUK8_9BURK</name>
<keyword evidence="4" id="KW-1185">Reference proteome</keyword>
<reference evidence="3 4" key="1">
    <citation type="submission" date="2020-08" db="EMBL/GenBank/DDBJ databases">
        <title>Genome sequence of Diaphorobacter ruginosibacter DSM 27467T.</title>
        <authorList>
            <person name="Hyun D.-W."/>
            <person name="Bae J.-W."/>
        </authorList>
    </citation>
    <scope>NUCLEOTIDE SEQUENCE [LARGE SCALE GENOMIC DNA]</scope>
    <source>
        <strain evidence="3 4">DSM 27467</strain>
    </source>
</reference>
<protein>
    <submittedName>
        <fullName evidence="3">YdcF family protein</fullName>
    </submittedName>
</protein>